<protein>
    <submittedName>
        <fullName evidence="2">Uncharacterized protein</fullName>
    </submittedName>
</protein>
<comment type="caution">
    <text evidence="2">The sequence shown here is derived from an EMBL/GenBank/DDBJ whole genome shotgun (WGS) entry which is preliminary data.</text>
</comment>
<evidence type="ECO:0000256" key="1">
    <source>
        <dbReference type="SAM" id="MobiDB-lite"/>
    </source>
</evidence>
<dbReference type="Proteomes" id="UP000324917">
    <property type="component" value="Unassembled WGS sequence"/>
</dbReference>
<sequence length="77" mass="8754">MSVHYQSGVSHICDFLSLMVISRSYTKSVFNSVINSQVMDCFSPLRSSGAPHSPIPFKQDLVLSPRQKNQEQNFYSR</sequence>
<organism evidence="2 3">
    <name type="scientific">Microcystis aeruginosa NIES-2520</name>
    <dbReference type="NCBI Taxonomy" id="2303982"/>
    <lineage>
        <taxon>Bacteria</taxon>
        <taxon>Bacillati</taxon>
        <taxon>Cyanobacteriota</taxon>
        <taxon>Cyanophyceae</taxon>
        <taxon>Oscillatoriophycideae</taxon>
        <taxon>Chroococcales</taxon>
        <taxon>Microcystaceae</taxon>
        <taxon>Microcystis</taxon>
    </lineage>
</organism>
<proteinExistence type="predicted"/>
<evidence type="ECO:0000313" key="3">
    <source>
        <dbReference type="Proteomes" id="UP000324917"/>
    </source>
</evidence>
<accession>A0A5A5RLX6</accession>
<dbReference type="EMBL" id="BHVP01000048">
    <property type="protein sequence ID" value="GCA75799.1"/>
    <property type="molecule type" value="Genomic_DNA"/>
</dbReference>
<evidence type="ECO:0000313" key="2">
    <source>
        <dbReference type="EMBL" id="GCA75799.1"/>
    </source>
</evidence>
<gene>
    <name evidence="2" type="ORF">MiTe_02635</name>
</gene>
<dbReference type="AlphaFoldDB" id="A0A5A5RLX6"/>
<name>A0A5A5RLX6_MICAE</name>
<reference evidence="2 3" key="1">
    <citation type="submission" date="2018-09" db="EMBL/GenBank/DDBJ databases">
        <title>Evolutionary history of phycoerythrin pigmentation in the water bloom-forming cyanobacterium Microcystis aeruginosa.</title>
        <authorList>
            <person name="Tanabe Y."/>
            <person name="Tanabe Y."/>
            <person name="Yamaguchi H."/>
        </authorList>
    </citation>
    <scope>NUCLEOTIDE SEQUENCE [LARGE SCALE GENOMIC DNA]</scope>
    <source>
        <strain evidence="2 3">NIES-2520</strain>
    </source>
</reference>
<feature type="region of interest" description="Disordered" evidence="1">
    <location>
        <begin position="56"/>
        <end position="77"/>
    </location>
</feature>
<feature type="compositionally biased region" description="Polar residues" evidence="1">
    <location>
        <begin position="66"/>
        <end position="77"/>
    </location>
</feature>